<evidence type="ECO:0000313" key="8">
    <source>
        <dbReference type="EMBL" id="TRL31177.1"/>
    </source>
</evidence>
<dbReference type="PANTHER" id="PTHR10742:SF342">
    <property type="entry name" value="AMINE OXIDASE"/>
    <property type="match status" value="1"/>
</dbReference>
<dbReference type="GO" id="GO:0009851">
    <property type="term" value="P:auxin biosynthetic process"/>
    <property type="evidence" value="ECO:0007669"/>
    <property type="project" value="UniProtKB-KW"/>
</dbReference>
<comment type="pathway">
    <text evidence="1">Plant hormone metabolism; auxin biosynthesis.</text>
</comment>
<evidence type="ECO:0000256" key="3">
    <source>
        <dbReference type="ARBA" id="ARBA00012535"/>
    </source>
</evidence>
<feature type="domain" description="Amine oxidase" evidence="7">
    <location>
        <begin position="66"/>
        <end position="526"/>
    </location>
</feature>
<dbReference type="InterPro" id="IPR050281">
    <property type="entry name" value="Flavin_monoamine_oxidase"/>
</dbReference>
<name>A0A549SNN4_METSR</name>
<organism evidence="8 9">
    <name type="scientific">Methylosinus sporium</name>
    <dbReference type="NCBI Taxonomy" id="428"/>
    <lineage>
        <taxon>Bacteria</taxon>
        <taxon>Pseudomonadati</taxon>
        <taxon>Pseudomonadota</taxon>
        <taxon>Alphaproteobacteria</taxon>
        <taxon>Hyphomicrobiales</taxon>
        <taxon>Methylocystaceae</taxon>
        <taxon>Methylosinus</taxon>
    </lineage>
</organism>
<dbReference type="RefSeq" id="WP_142863594.1">
    <property type="nucleotide sequence ID" value="NZ_VJMF01000059.1"/>
</dbReference>
<evidence type="ECO:0000256" key="4">
    <source>
        <dbReference type="ARBA" id="ARBA00017871"/>
    </source>
</evidence>
<dbReference type="Proteomes" id="UP000316781">
    <property type="component" value="Unassembled WGS sequence"/>
</dbReference>
<proteinExistence type="inferred from homology"/>
<evidence type="ECO:0000259" key="7">
    <source>
        <dbReference type="Pfam" id="PF01593"/>
    </source>
</evidence>
<evidence type="ECO:0000256" key="6">
    <source>
        <dbReference type="ARBA" id="ARBA00047321"/>
    </source>
</evidence>
<dbReference type="Gene3D" id="3.50.50.60">
    <property type="entry name" value="FAD/NAD(P)-binding domain"/>
    <property type="match status" value="1"/>
</dbReference>
<keyword evidence="5" id="KW-0073">Auxin biosynthesis</keyword>
<sequence>MWGVMSEMGSLSRRELLALIGSTAGPAVMTMAMSSLGLAGQSNYRAEPDLSGAPKGVRVLVLGAGLAGLISAYELRRAGYEVEVLEYNSRVGGRNWTLRGGDIYTELGGETQKVDFDEGLYFNPGPWRIPHHHYAILDYCRRFGVALEPFVQVNHNAFVHSSKALGGRPVRYREVAADFQGYVAELLAKSLGQSKLDEAIDKEDKEILIEALRNWGALDEELRYSASFAASMRRGFDKPLGGGIDPFPIVSKPLSLEDILRPGLWQCLLPGSLQLFQTTLLQPVGGMDQISKAIYRELGDIVRFDAKVVAIRQNEHGARVAYEDLRERGDIREVAADWVVCTIPLSILSQIDFDASDALKAGVAAVPYGAAVKIGLQFKRRFWEEDDFIFGGVTTTDLPIHQIGYPNSEFLRRGKGVLLGAYVFGSPALEYTSVPAAERVRRAVALGARIHPQYPSEFENGVAVAWHRAPFALGCAGLWSDAARAEHYRNVAEIDGRLVLAGEHVSLLPAWQEGAALSALDAVTRLHKRILEKSEHVAAKH</sequence>
<dbReference type="EC" id="1.13.12.3" evidence="3"/>
<comment type="catalytic activity">
    <reaction evidence="6">
        <text>L-tryptophan + O2 = indole-3-acetamide + CO2 + H2O</text>
        <dbReference type="Rhea" id="RHEA:16165"/>
        <dbReference type="ChEBI" id="CHEBI:15377"/>
        <dbReference type="ChEBI" id="CHEBI:15379"/>
        <dbReference type="ChEBI" id="CHEBI:16031"/>
        <dbReference type="ChEBI" id="CHEBI:16526"/>
        <dbReference type="ChEBI" id="CHEBI:57912"/>
        <dbReference type="EC" id="1.13.12.3"/>
    </reaction>
</comment>
<comment type="similarity">
    <text evidence="2">Belongs to the tryptophan 2-monooxygenase family.</text>
</comment>
<dbReference type="Pfam" id="PF01593">
    <property type="entry name" value="Amino_oxidase"/>
    <property type="match status" value="1"/>
</dbReference>
<dbReference type="Gene3D" id="1.20.1440.240">
    <property type="match status" value="1"/>
</dbReference>
<dbReference type="SUPFAM" id="SSF51905">
    <property type="entry name" value="FAD/NAD(P)-binding domain"/>
    <property type="match status" value="1"/>
</dbReference>
<dbReference type="GO" id="GO:0001716">
    <property type="term" value="F:L-amino-acid oxidase activity"/>
    <property type="evidence" value="ECO:0007669"/>
    <property type="project" value="TreeGrafter"/>
</dbReference>
<dbReference type="InterPro" id="IPR002937">
    <property type="entry name" value="Amino_oxidase"/>
</dbReference>
<dbReference type="EMBL" id="VJMF01000059">
    <property type="protein sequence ID" value="TRL31177.1"/>
    <property type="molecule type" value="Genomic_DNA"/>
</dbReference>
<evidence type="ECO:0000256" key="5">
    <source>
        <dbReference type="ARBA" id="ARBA00023070"/>
    </source>
</evidence>
<dbReference type="Gene3D" id="3.90.660.10">
    <property type="match status" value="1"/>
</dbReference>
<dbReference type="SUPFAM" id="SSF54373">
    <property type="entry name" value="FAD-linked reductases, C-terminal domain"/>
    <property type="match status" value="1"/>
</dbReference>
<gene>
    <name evidence="8" type="ORF">FM996_14440</name>
</gene>
<evidence type="ECO:0000256" key="1">
    <source>
        <dbReference type="ARBA" id="ARBA00004814"/>
    </source>
</evidence>
<evidence type="ECO:0000256" key="2">
    <source>
        <dbReference type="ARBA" id="ARBA00005833"/>
    </source>
</evidence>
<dbReference type="AlphaFoldDB" id="A0A549SNN4"/>
<dbReference type="GO" id="GO:0009063">
    <property type="term" value="P:amino acid catabolic process"/>
    <property type="evidence" value="ECO:0007669"/>
    <property type="project" value="TreeGrafter"/>
</dbReference>
<evidence type="ECO:0000313" key="9">
    <source>
        <dbReference type="Proteomes" id="UP000316781"/>
    </source>
</evidence>
<dbReference type="GO" id="GO:0050361">
    <property type="term" value="F:tryptophan 2-monooxygenase activity"/>
    <property type="evidence" value="ECO:0007669"/>
    <property type="project" value="UniProtKB-EC"/>
</dbReference>
<accession>A0A549SNN4</accession>
<dbReference type="PANTHER" id="PTHR10742">
    <property type="entry name" value="FLAVIN MONOAMINE OXIDASE"/>
    <property type="match status" value="1"/>
</dbReference>
<reference evidence="8 9" key="1">
    <citation type="submission" date="2019-07" db="EMBL/GenBank/DDBJ databases">
        <title>Ln-dependent methylotrophs.</title>
        <authorList>
            <person name="Tani A."/>
        </authorList>
    </citation>
    <scope>NUCLEOTIDE SEQUENCE [LARGE SCALE GENOMIC DNA]</scope>
    <source>
        <strain evidence="8 9">SM89A</strain>
    </source>
</reference>
<dbReference type="InterPro" id="IPR036188">
    <property type="entry name" value="FAD/NAD-bd_sf"/>
</dbReference>
<comment type="caution">
    <text evidence="8">The sequence shown here is derived from an EMBL/GenBank/DDBJ whole genome shotgun (WGS) entry which is preliminary data.</text>
</comment>
<protein>
    <recommendedName>
        <fullName evidence="4">Tryptophan 2-monooxygenase</fullName>
        <ecNumber evidence="3">1.13.12.3</ecNumber>
    </recommendedName>
</protein>